<dbReference type="GO" id="GO:0003676">
    <property type="term" value="F:nucleic acid binding"/>
    <property type="evidence" value="ECO:0007669"/>
    <property type="project" value="InterPro"/>
</dbReference>
<organism evidence="1 2">
    <name type="scientific">Araneus ventricosus</name>
    <name type="common">Orbweaver spider</name>
    <name type="synonym">Epeira ventricosa</name>
    <dbReference type="NCBI Taxonomy" id="182803"/>
    <lineage>
        <taxon>Eukaryota</taxon>
        <taxon>Metazoa</taxon>
        <taxon>Ecdysozoa</taxon>
        <taxon>Arthropoda</taxon>
        <taxon>Chelicerata</taxon>
        <taxon>Arachnida</taxon>
        <taxon>Araneae</taxon>
        <taxon>Araneomorphae</taxon>
        <taxon>Entelegynae</taxon>
        <taxon>Araneoidea</taxon>
        <taxon>Araneidae</taxon>
        <taxon>Araneus</taxon>
    </lineage>
</organism>
<name>A0A4Y2DU93_ARAVE</name>
<dbReference type="AlphaFoldDB" id="A0A4Y2DU93"/>
<proteinExistence type="predicted"/>
<protein>
    <recommendedName>
        <fullName evidence="3">Transposase Tc1-like domain-containing protein</fullName>
    </recommendedName>
</protein>
<dbReference type="InterPro" id="IPR036397">
    <property type="entry name" value="RNaseH_sf"/>
</dbReference>
<dbReference type="EMBL" id="BGPR01000418">
    <property type="protein sequence ID" value="GBM19165.1"/>
    <property type="molecule type" value="Genomic_DNA"/>
</dbReference>
<comment type="caution">
    <text evidence="1">The sequence shown here is derived from an EMBL/GenBank/DDBJ whole genome shotgun (WGS) entry which is preliminary data.</text>
</comment>
<dbReference type="Gene3D" id="3.30.420.10">
    <property type="entry name" value="Ribonuclease H-like superfamily/Ribonuclease H"/>
    <property type="match status" value="1"/>
</dbReference>
<dbReference type="OrthoDB" id="6425807at2759"/>
<keyword evidence="2" id="KW-1185">Reference proteome</keyword>
<evidence type="ECO:0008006" key="3">
    <source>
        <dbReference type="Google" id="ProtNLM"/>
    </source>
</evidence>
<dbReference type="Proteomes" id="UP000499080">
    <property type="component" value="Unassembled WGS sequence"/>
</dbReference>
<gene>
    <name evidence="1" type="ORF">AVEN_79881_1</name>
</gene>
<sequence length="93" mass="11301">MGLCSRRFIRVPLLTKRHRQLRLQWAREHRGWTMDEWKRVAWSDESRFLIHHVDEYAVYQANSCSPLVQQVIHRLVVAIFCFRGRSHGRIWDT</sequence>
<evidence type="ECO:0000313" key="1">
    <source>
        <dbReference type="EMBL" id="GBM19165.1"/>
    </source>
</evidence>
<reference evidence="1 2" key="1">
    <citation type="journal article" date="2019" name="Sci. Rep.">
        <title>Orb-weaving spider Araneus ventricosus genome elucidates the spidroin gene catalogue.</title>
        <authorList>
            <person name="Kono N."/>
            <person name="Nakamura H."/>
            <person name="Ohtoshi R."/>
            <person name="Moran D.A.P."/>
            <person name="Shinohara A."/>
            <person name="Yoshida Y."/>
            <person name="Fujiwara M."/>
            <person name="Mori M."/>
            <person name="Tomita M."/>
            <person name="Arakawa K."/>
        </authorList>
    </citation>
    <scope>NUCLEOTIDE SEQUENCE [LARGE SCALE GENOMIC DNA]</scope>
</reference>
<evidence type="ECO:0000313" key="2">
    <source>
        <dbReference type="Proteomes" id="UP000499080"/>
    </source>
</evidence>
<accession>A0A4Y2DU93</accession>